<dbReference type="EMBL" id="SFCI01000008">
    <property type="protein sequence ID" value="TFY83827.1"/>
    <property type="molecule type" value="Genomic_DNA"/>
</dbReference>
<evidence type="ECO:0000313" key="10">
    <source>
        <dbReference type="Proteomes" id="UP000298061"/>
    </source>
</evidence>
<protein>
    <recommendedName>
        <fullName evidence="11">Phospholipid/glycerol acyltransferase domain-containing protein</fullName>
    </recommendedName>
</protein>
<evidence type="ECO:0000256" key="7">
    <source>
        <dbReference type="SAM" id="MobiDB-lite"/>
    </source>
</evidence>
<dbReference type="STRING" id="135208.A0A4Z0ABR9"/>
<keyword evidence="1" id="KW-0808">Transferase</keyword>
<keyword evidence="6" id="KW-0012">Acyltransferase</keyword>
<evidence type="ECO:0008006" key="11">
    <source>
        <dbReference type="Google" id="ProtNLM"/>
    </source>
</evidence>
<sequence>MEKYSAYRDPGTGIQYPIPPLYRIVTHLFTAILSRSALLFLGLWWIPVESVTRKRGRGNNKPESWNPKAGDLIVANWCSWIELLWLAFRFNPVFVLPVSEPVQAPKEQVATPISRTPGRRTGTGSANIVSQATRAPTTRAPIVGFQQVSLLTIICHAGKMPRSTTDVGSNYQSLKEIQRQAGRPVVVFPECTTSNGRGLLRFADVFKGYGVPTKGFRVFMACFRYDPPTALSPSMALSIPSSSLNPLPHLFSLASSLKPLVLSVRLLAPSDGPSSPTFIASEVISGEISDDTLSAVSAGLIAQLGKFKRVTLGWEDKAFFLEFYHQKRG</sequence>
<evidence type="ECO:0000256" key="5">
    <source>
        <dbReference type="ARBA" id="ARBA00023136"/>
    </source>
</evidence>
<evidence type="ECO:0000256" key="8">
    <source>
        <dbReference type="SAM" id="Phobius"/>
    </source>
</evidence>
<keyword evidence="5 8" id="KW-0472">Membrane</keyword>
<keyword evidence="2 8" id="KW-0812">Transmembrane</keyword>
<accession>A0A4Z0ABR9</accession>
<feature type="region of interest" description="Disordered" evidence="7">
    <location>
        <begin position="107"/>
        <end position="126"/>
    </location>
</feature>
<keyword evidence="4" id="KW-0443">Lipid metabolism</keyword>
<name>A0A4Z0ABR9_9AGAM</name>
<evidence type="ECO:0000256" key="1">
    <source>
        <dbReference type="ARBA" id="ARBA00022679"/>
    </source>
</evidence>
<reference evidence="9 10" key="1">
    <citation type="submission" date="2019-02" db="EMBL/GenBank/DDBJ databases">
        <title>Genome sequencing of the rare red list fungi Hericium alpestre (H. flagellum).</title>
        <authorList>
            <person name="Buettner E."/>
            <person name="Kellner H."/>
        </authorList>
    </citation>
    <scope>NUCLEOTIDE SEQUENCE [LARGE SCALE GENOMIC DNA]</scope>
    <source>
        <strain evidence="9 10">DSM 108284</strain>
    </source>
</reference>
<keyword evidence="3 8" id="KW-1133">Transmembrane helix</keyword>
<organism evidence="9 10">
    <name type="scientific">Hericium alpestre</name>
    <dbReference type="NCBI Taxonomy" id="135208"/>
    <lineage>
        <taxon>Eukaryota</taxon>
        <taxon>Fungi</taxon>
        <taxon>Dikarya</taxon>
        <taxon>Basidiomycota</taxon>
        <taxon>Agaricomycotina</taxon>
        <taxon>Agaricomycetes</taxon>
        <taxon>Russulales</taxon>
        <taxon>Hericiaceae</taxon>
        <taxon>Hericium</taxon>
    </lineage>
</organism>
<dbReference type="AlphaFoldDB" id="A0A4Z0ABR9"/>
<evidence type="ECO:0000256" key="4">
    <source>
        <dbReference type="ARBA" id="ARBA00023098"/>
    </source>
</evidence>
<feature type="transmembrane region" description="Helical" evidence="8">
    <location>
        <begin position="24"/>
        <end position="48"/>
    </location>
</feature>
<dbReference type="PANTHER" id="PTHR23063">
    <property type="entry name" value="PHOSPHOLIPID ACYLTRANSFERASE"/>
    <property type="match status" value="1"/>
</dbReference>
<comment type="caution">
    <text evidence="9">The sequence shown here is derived from an EMBL/GenBank/DDBJ whole genome shotgun (WGS) entry which is preliminary data.</text>
</comment>
<dbReference type="PANTHER" id="PTHR23063:SF60">
    <property type="entry name" value="LYSOPHOSPHATIDIC ACID:OLEOYL-COA ACYLTRANSFERASE 1"/>
    <property type="match status" value="1"/>
</dbReference>
<evidence type="ECO:0000256" key="3">
    <source>
        <dbReference type="ARBA" id="ARBA00022989"/>
    </source>
</evidence>
<gene>
    <name evidence="9" type="ORF">EWM64_g190</name>
</gene>
<dbReference type="GO" id="GO:0016746">
    <property type="term" value="F:acyltransferase activity"/>
    <property type="evidence" value="ECO:0007669"/>
    <property type="project" value="UniProtKB-KW"/>
</dbReference>
<evidence type="ECO:0000313" key="9">
    <source>
        <dbReference type="EMBL" id="TFY83827.1"/>
    </source>
</evidence>
<dbReference type="OrthoDB" id="272512at2759"/>
<evidence type="ECO:0000256" key="2">
    <source>
        <dbReference type="ARBA" id="ARBA00022692"/>
    </source>
</evidence>
<keyword evidence="10" id="KW-1185">Reference proteome</keyword>
<proteinExistence type="predicted"/>
<dbReference type="Proteomes" id="UP000298061">
    <property type="component" value="Unassembled WGS sequence"/>
</dbReference>
<dbReference type="GO" id="GO:0006629">
    <property type="term" value="P:lipid metabolic process"/>
    <property type="evidence" value="ECO:0007669"/>
    <property type="project" value="UniProtKB-KW"/>
</dbReference>
<evidence type="ECO:0000256" key="6">
    <source>
        <dbReference type="ARBA" id="ARBA00023315"/>
    </source>
</evidence>